<protein>
    <submittedName>
        <fullName evidence="1">Uncharacterized protein</fullName>
    </submittedName>
</protein>
<keyword evidence="2" id="KW-1185">Reference proteome</keyword>
<dbReference type="EMBL" id="BPLR01019213">
    <property type="protein sequence ID" value="GIZ05122.1"/>
    <property type="molecule type" value="Genomic_DNA"/>
</dbReference>
<reference evidence="1 2" key="1">
    <citation type="submission" date="2021-06" db="EMBL/GenBank/DDBJ databases">
        <title>Caerostris extrusa draft genome.</title>
        <authorList>
            <person name="Kono N."/>
            <person name="Arakawa K."/>
        </authorList>
    </citation>
    <scope>NUCLEOTIDE SEQUENCE [LARGE SCALE GENOMIC DNA]</scope>
</reference>
<dbReference type="PANTHER" id="PTHR47533">
    <property type="entry name" value="PROTEIN CBG21859"/>
    <property type="match status" value="1"/>
</dbReference>
<dbReference type="AlphaFoldDB" id="A0AAV4YG19"/>
<sequence>MFPLAGKLACSNLSTKCIERVVIRSINISSNKGSIPLASVITENKPISFEEFWTVPKSDHTFNIKYIDTGHHGKESCKATVVSLHGSPGSYKEFAPITSHLYKKGIRVIAPNFPVAAPFPADNVQPTNFRHTPEEKAQLIRDFLQALRVSRVDLIFMPQ</sequence>
<name>A0AAV4YG19_CAEEX</name>
<dbReference type="InterPro" id="IPR010463">
    <property type="entry name" value="DUF1057"/>
</dbReference>
<evidence type="ECO:0000313" key="1">
    <source>
        <dbReference type="EMBL" id="GIZ05122.1"/>
    </source>
</evidence>
<comment type="caution">
    <text evidence="1">The sequence shown here is derived from an EMBL/GenBank/DDBJ whole genome shotgun (WGS) entry which is preliminary data.</text>
</comment>
<gene>
    <name evidence="1" type="ORF">CEXT_143021</name>
</gene>
<evidence type="ECO:0000313" key="2">
    <source>
        <dbReference type="Proteomes" id="UP001054945"/>
    </source>
</evidence>
<dbReference type="SUPFAM" id="SSF53474">
    <property type="entry name" value="alpha/beta-Hydrolases"/>
    <property type="match status" value="1"/>
</dbReference>
<dbReference type="InterPro" id="IPR029058">
    <property type="entry name" value="AB_hydrolase_fold"/>
</dbReference>
<organism evidence="1 2">
    <name type="scientific">Caerostris extrusa</name>
    <name type="common">Bark spider</name>
    <name type="synonym">Caerostris bankana</name>
    <dbReference type="NCBI Taxonomy" id="172846"/>
    <lineage>
        <taxon>Eukaryota</taxon>
        <taxon>Metazoa</taxon>
        <taxon>Ecdysozoa</taxon>
        <taxon>Arthropoda</taxon>
        <taxon>Chelicerata</taxon>
        <taxon>Arachnida</taxon>
        <taxon>Araneae</taxon>
        <taxon>Araneomorphae</taxon>
        <taxon>Entelegynae</taxon>
        <taxon>Araneoidea</taxon>
        <taxon>Araneidae</taxon>
        <taxon>Caerostris</taxon>
    </lineage>
</organism>
<proteinExistence type="predicted"/>
<dbReference type="Pfam" id="PF06342">
    <property type="entry name" value="DUF1057"/>
    <property type="match status" value="1"/>
</dbReference>
<dbReference type="Proteomes" id="UP001054945">
    <property type="component" value="Unassembled WGS sequence"/>
</dbReference>
<dbReference type="PANTHER" id="PTHR47533:SF4">
    <property type="entry name" value="AB HYDROLASE-1 DOMAIN-CONTAINING PROTEIN"/>
    <property type="match status" value="1"/>
</dbReference>
<accession>A0AAV4YG19</accession>
<dbReference type="Gene3D" id="3.40.50.1820">
    <property type="entry name" value="alpha/beta hydrolase"/>
    <property type="match status" value="1"/>
</dbReference>